<evidence type="ECO:0000256" key="1">
    <source>
        <dbReference type="ARBA" id="ARBA00004123"/>
    </source>
</evidence>
<dbReference type="InterPro" id="IPR041977">
    <property type="entry name" value="KOW_Spt5_4"/>
</dbReference>
<dbReference type="Pfam" id="PF23291">
    <property type="entry name" value="KOW4_SPT5"/>
    <property type="match status" value="1"/>
</dbReference>
<dbReference type="Pfam" id="PF03439">
    <property type="entry name" value="Spt5-NGN"/>
    <property type="match status" value="1"/>
</dbReference>
<dbReference type="GO" id="GO:0032784">
    <property type="term" value="P:regulation of DNA-templated transcription elongation"/>
    <property type="evidence" value="ECO:0007669"/>
    <property type="project" value="InterPro"/>
</dbReference>
<keyword evidence="5" id="KW-0804">Transcription</keyword>
<sequence length="1231" mass="131021">MSSTEQTKRRVEDEEELDENEIERRLAEIDDEVGEDEEEDDEEDEEDDEEDEDDGGRRKRMKRARNRYIDVEAEVDDSDEEVEDEEEGFGVDDGFIDRDERENDTFRRRAAAENENLDRLRRQTENASAEEVARDLRKRYGRMARRKDTGASDNVPRQALMPSVEDPSLWAVPVKIGREREIVITIIRKAFDSSSTGRGTNMAILSAFCRDSIPGKIYVEARRPEAVVEAISSIVGVYARTPDRLFLVPIEEMVDLLKLTRIEHEIKKGGWVRFKRGKYQGDLAQVIDISDNGEDVGVKFVPRIDMNPSEQEYILDSRGNKRRRNLGSGSNALNKRPTQQLFVISDIERVYPNSCTGRHGIIKFQNEDYRNGFCEKDVKATALVIEDVQPTLSEIEMFQRGEGDENGVNLRQLAQIKQKENQVVIQPGDHVEVFEGEQRGVRGIVDAINGEIIIINMEHNEMEGTKVEVQLNQVRKTFKAGDHVKVGSGDHIDETGMVVKVEGDTTTFLSDLTMKEVTVFSKDLREAAEVGSGLATVDGFNVYDLVLHNSRAAVIYNIEREGFRILDEEGNSHMVPPRALLQVKNAFSVCIDHEGHEIRRGDTMKEIEGDSPRSGKVIQTYQSGVVFLYNRDLSANSGVWIASPHRLTPLTPRHVGSSVKDSLDKMNPAMNMALMASRGLDPTAMAHVALGGRTKDYFKGRHVVVVKGPYKGYRGLIKETLPNGQARVELHTTNKNETFPLVLLKEKDPMTGLSRPLTIGAPPMGASSTGYGGGRSNMGTPFGAAPNGPMGPPGMPMGGRTGYSASGSNGMGGGTTYGGGVSSGANTGYGGGGFGGNTSYGGAVGGGATNYGGAMGGGATTYGGGAGGGATVYGGVGGGATAYGNLMGGGRTPGPSHYTDQSGGQVPAYGVNFGRTPRAQFGGGRTPFGAPNDGSRTPFAGPGTGPSPFAGPGKTVGGVTPRTAATMYGGGTPVWSAGSKTPGHGFGASGSATPYHGSGAEGSGQGSAAPVVSDPRLRGQAAGQAGAPTPNPYATAPTPAAAPTPGPQTAPTPGGPTPAALAATPAAAPTPASAPTPGGWGPTPGPDGAPTPGYGAPTPAASRHPAYHDNAAAENAIIYPVRGAAVRVIKSPTASLIGKQVQVMAPAMGEPITDVFVVEHPETHQMEELSLDAMEIVHPTRVKELCIVLHGEHRGAKGVYVQEDEASGAHVILKIGSMMLEFPKRHVAVHL</sequence>
<gene>
    <name evidence="13" type="primary">SPT5</name>
    <name evidence="13" type="ORF">OC846_003899</name>
</gene>
<evidence type="ECO:0000256" key="5">
    <source>
        <dbReference type="ARBA" id="ARBA00023163"/>
    </source>
</evidence>
<dbReference type="GO" id="GO:0006357">
    <property type="term" value="P:regulation of transcription by RNA polymerase II"/>
    <property type="evidence" value="ECO:0007669"/>
    <property type="project" value="InterPro"/>
</dbReference>
<feature type="compositionally biased region" description="Pro residues" evidence="11">
    <location>
        <begin position="1040"/>
        <end position="1056"/>
    </location>
</feature>
<dbReference type="InterPro" id="IPR039659">
    <property type="entry name" value="SPT5"/>
</dbReference>
<evidence type="ECO:0000256" key="8">
    <source>
        <dbReference type="ARBA" id="ARBA00025870"/>
    </source>
</evidence>
<feature type="domain" description="KOW" evidence="12">
    <location>
        <begin position="477"/>
        <end position="504"/>
    </location>
</feature>
<feature type="compositionally biased region" description="Basic and acidic residues" evidence="11">
    <location>
        <begin position="95"/>
        <end position="110"/>
    </location>
</feature>
<dbReference type="InterPro" id="IPR022581">
    <property type="entry name" value="Spt5_N"/>
</dbReference>
<dbReference type="CDD" id="cd06083">
    <property type="entry name" value="KOW_Spt5_3"/>
    <property type="match status" value="1"/>
</dbReference>
<feature type="domain" description="KOW" evidence="12">
    <location>
        <begin position="265"/>
        <end position="292"/>
    </location>
</feature>
<dbReference type="InterPro" id="IPR041976">
    <property type="entry name" value="KOW_Spt5_3"/>
</dbReference>
<evidence type="ECO:0000256" key="2">
    <source>
        <dbReference type="ARBA" id="ARBA00006956"/>
    </source>
</evidence>
<feature type="region of interest" description="Disordered" evidence="11">
    <location>
        <begin position="1"/>
        <end position="110"/>
    </location>
</feature>
<dbReference type="InterPro" id="IPR005824">
    <property type="entry name" value="KOW"/>
</dbReference>
<dbReference type="AlphaFoldDB" id="A0AAN6GRB5"/>
<dbReference type="Proteomes" id="UP001176517">
    <property type="component" value="Unassembled WGS sequence"/>
</dbReference>
<dbReference type="Gene3D" id="2.30.30.30">
    <property type="match status" value="3"/>
</dbReference>
<feature type="compositionally biased region" description="Basic and acidic residues" evidence="11">
    <location>
        <begin position="1"/>
        <end position="12"/>
    </location>
</feature>
<feature type="compositionally biased region" description="Acidic residues" evidence="11">
    <location>
        <begin position="71"/>
        <end position="90"/>
    </location>
</feature>
<keyword evidence="6" id="KW-0539">Nucleus</keyword>
<feature type="compositionally biased region" description="Low complexity" evidence="11">
    <location>
        <begin position="1057"/>
        <end position="1077"/>
    </location>
</feature>
<evidence type="ECO:0000313" key="13">
    <source>
        <dbReference type="EMBL" id="KAK0549828.1"/>
    </source>
</evidence>
<dbReference type="EMBL" id="JAPDMZ010000104">
    <property type="protein sequence ID" value="KAK0549828.1"/>
    <property type="molecule type" value="Genomic_DNA"/>
</dbReference>
<dbReference type="Pfam" id="PF23284">
    <property type="entry name" value="KOW2_Spt5"/>
    <property type="match status" value="1"/>
</dbReference>
<protein>
    <recommendedName>
        <fullName evidence="3">Transcription elongation factor SPT5</fullName>
    </recommendedName>
    <alternativeName>
        <fullName evidence="9 10">Chromatin Elongation factor SPT5</fullName>
    </alternativeName>
    <alternativeName>
        <fullName evidence="4">Transcription elongation factor spt5</fullName>
    </alternativeName>
</protein>
<dbReference type="InterPro" id="IPR014722">
    <property type="entry name" value="Rib_uL2_dom2"/>
</dbReference>
<feature type="compositionally biased region" description="Low complexity" evidence="11">
    <location>
        <begin position="1090"/>
        <end position="1101"/>
    </location>
</feature>
<feature type="compositionally biased region" description="Acidic residues" evidence="11">
    <location>
        <begin position="29"/>
        <end position="54"/>
    </location>
</feature>
<dbReference type="PANTHER" id="PTHR11125:SF7">
    <property type="entry name" value="TRANSCRIPTION ELONGATION FACTOR SPT5"/>
    <property type="match status" value="1"/>
</dbReference>
<name>A0AAN6GRB5_9BASI</name>
<dbReference type="InterPro" id="IPR005100">
    <property type="entry name" value="NGN-domain"/>
</dbReference>
<feature type="compositionally biased region" description="Low complexity" evidence="11">
    <location>
        <begin position="1019"/>
        <end position="1039"/>
    </location>
</feature>
<dbReference type="PANTHER" id="PTHR11125">
    <property type="entry name" value="SUPPRESSOR OF TY 5"/>
    <property type="match status" value="1"/>
</dbReference>
<evidence type="ECO:0000256" key="4">
    <source>
        <dbReference type="ARBA" id="ARBA00021370"/>
    </source>
</evidence>
<organism evidence="13 14">
    <name type="scientific">Tilletia horrida</name>
    <dbReference type="NCBI Taxonomy" id="155126"/>
    <lineage>
        <taxon>Eukaryota</taxon>
        <taxon>Fungi</taxon>
        <taxon>Dikarya</taxon>
        <taxon>Basidiomycota</taxon>
        <taxon>Ustilaginomycotina</taxon>
        <taxon>Exobasidiomycetes</taxon>
        <taxon>Tilletiales</taxon>
        <taxon>Tilletiaceae</taxon>
        <taxon>Tilletia</taxon>
    </lineage>
</organism>
<dbReference type="CDD" id="cd09888">
    <property type="entry name" value="NGN_Euk"/>
    <property type="match status" value="1"/>
</dbReference>
<dbReference type="Pfam" id="PF11942">
    <property type="entry name" value="Spt5_N"/>
    <property type="match status" value="1"/>
</dbReference>
<dbReference type="InterPro" id="IPR041978">
    <property type="entry name" value="KOW_Spt5_5"/>
</dbReference>
<dbReference type="InterPro" id="IPR008991">
    <property type="entry name" value="Translation_prot_SH3-like_sf"/>
</dbReference>
<feature type="compositionally biased region" description="Basic residues" evidence="11">
    <location>
        <begin position="57"/>
        <end position="66"/>
    </location>
</feature>
<evidence type="ECO:0000256" key="11">
    <source>
        <dbReference type="SAM" id="MobiDB-lite"/>
    </source>
</evidence>
<dbReference type="Gene3D" id="3.30.70.940">
    <property type="entry name" value="NusG, N-terminal domain"/>
    <property type="match status" value="1"/>
</dbReference>
<comment type="function">
    <text evidence="7">The SPT4-SPT5 complex mediates both activation and inhibition of transcription elongation, and plays a role in pre-mRNA processing. This complex seems to be important for the stability of the RNA polymerase II elongation machinery on the chromatin template but not for the inherent ability of this machinery to translocate down the gene.</text>
</comment>
<evidence type="ECO:0000256" key="3">
    <source>
        <dbReference type="ARBA" id="ARBA00020181"/>
    </source>
</evidence>
<keyword evidence="13" id="KW-0251">Elongation factor</keyword>
<comment type="similarity">
    <text evidence="2">Belongs to the SPT5 family.</text>
</comment>
<feature type="region of interest" description="Disordered" evidence="11">
    <location>
        <begin position="920"/>
        <end position="1105"/>
    </location>
</feature>
<comment type="caution">
    <text evidence="13">The sequence shown here is derived from an EMBL/GenBank/DDBJ whole genome shotgun (WGS) entry which is preliminary data.</text>
</comment>
<dbReference type="FunFam" id="2.30.30.30:FF:000018">
    <property type="entry name" value="Transcription elongation factor SPT5"/>
    <property type="match status" value="1"/>
</dbReference>
<dbReference type="SUPFAM" id="SSF50104">
    <property type="entry name" value="Translation proteins SH3-like domain"/>
    <property type="match status" value="1"/>
</dbReference>
<keyword evidence="14" id="KW-1185">Reference proteome</keyword>
<evidence type="ECO:0000259" key="12">
    <source>
        <dbReference type="SMART" id="SM00739"/>
    </source>
</evidence>
<comment type="subcellular location">
    <subcellularLocation>
        <location evidence="1">Nucleus</location>
    </subcellularLocation>
</comment>
<reference evidence="13" key="1">
    <citation type="journal article" date="2023" name="PhytoFront">
        <title>Draft Genome Resources of Seven Strains of Tilletia horrida, Causal Agent of Kernel Smut of Rice.</title>
        <authorList>
            <person name="Khanal S."/>
            <person name="Antony Babu S."/>
            <person name="Zhou X.G."/>
        </authorList>
    </citation>
    <scope>NUCLEOTIDE SEQUENCE</scope>
    <source>
        <strain evidence="13">TX6</strain>
    </source>
</reference>
<dbReference type="GO" id="GO:0003746">
    <property type="term" value="F:translation elongation factor activity"/>
    <property type="evidence" value="ECO:0007669"/>
    <property type="project" value="UniProtKB-KW"/>
</dbReference>
<dbReference type="InterPro" id="IPR036735">
    <property type="entry name" value="NGN_dom_sf"/>
</dbReference>
<dbReference type="SMART" id="SM00739">
    <property type="entry name" value="KOW"/>
    <property type="match status" value="5"/>
</dbReference>
<keyword evidence="13" id="KW-0648">Protein biosynthesis</keyword>
<evidence type="ECO:0000256" key="7">
    <source>
        <dbReference type="ARBA" id="ARBA00024691"/>
    </source>
</evidence>
<evidence type="ECO:0000256" key="6">
    <source>
        <dbReference type="ARBA" id="ARBA00023242"/>
    </source>
</evidence>
<feature type="domain" description="KOW" evidence="12">
    <location>
        <begin position="424"/>
        <end position="451"/>
    </location>
</feature>
<comment type="subunit">
    <text evidence="8">Component of the SPT4-SPT5 complex. Interacts with RNA polymerase II.</text>
</comment>
<dbReference type="InterPro" id="IPR039385">
    <property type="entry name" value="NGN_Euk"/>
</dbReference>
<feature type="domain" description="KOW" evidence="12">
    <location>
        <begin position="1179"/>
        <end position="1206"/>
    </location>
</feature>
<evidence type="ECO:0000256" key="9">
    <source>
        <dbReference type="ARBA" id="ARBA00029865"/>
    </source>
</evidence>
<dbReference type="GO" id="GO:0032044">
    <property type="term" value="C:DSIF complex"/>
    <property type="evidence" value="ECO:0007669"/>
    <property type="project" value="TreeGrafter"/>
</dbReference>
<proteinExistence type="inferred from homology"/>
<dbReference type="Pfam" id="PF23290">
    <property type="entry name" value="KOW5_SPT5"/>
    <property type="match status" value="1"/>
</dbReference>
<dbReference type="GO" id="GO:0006368">
    <property type="term" value="P:transcription elongation by RNA polymerase II"/>
    <property type="evidence" value="ECO:0007669"/>
    <property type="project" value="TreeGrafter"/>
</dbReference>
<dbReference type="Pfam" id="PF23042">
    <property type="entry name" value="KOW1_SPT5"/>
    <property type="match status" value="1"/>
</dbReference>
<dbReference type="CDD" id="cd06082">
    <property type="entry name" value="KOW_Spt5_2"/>
    <property type="match status" value="1"/>
</dbReference>
<dbReference type="InterPro" id="IPR041973">
    <property type="entry name" value="KOW_Spt5_1"/>
</dbReference>
<evidence type="ECO:0000256" key="10">
    <source>
        <dbReference type="ARBA" id="ARBA00031006"/>
    </source>
</evidence>
<dbReference type="InterPro" id="IPR041975">
    <property type="entry name" value="KOW_Spt5_2"/>
</dbReference>
<dbReference type="GO" id="GO:0003729">
    <property type="term" value="F:mRNA binding"/>
    <property type="evidence" value="ECO:0007669"/>
    <property type="project" value="TreeGrafter"/>
</dbReference>
<accession>A0AAN6GRB5</accession>
<feature type="domain" description="KOW" evidence="12">
    <location>
        <begin position="696"/>
        <end position="723"/>
    </location>
</feature>
<evidence type="ECO:0000313" key="14">
    <source>
        <dbReference type="Proteomes" id="UP001176517"/>
    </source>
</evidence>
<dbReference type="CDD" id="cd06081">
    <property type="entry name" value="KOW_Spt5_1"/>
    <property type="match status" value="1"/>
</dbReference>